<feature type="repeat" description="TPR" evidence="1">
    <location>
        <begin position="305"/>
        <end position="338"/>
    </location>
</feature>
<dbReference type="PANTHER" id="PTHR23082:SF0">
    <property type="entry name" value="GENERAL TRANSCRIPTION FACTOR 3C POLYPEPTIDE 3"/>
    <property type="match status" value="1"/>
</dbReference>
<dbReference type="Gene3D" id="1.25.40.10">
    <property type="entry name" value="Tetratricopeptide repeat domain"/>
    <property type="match status" value="4"/>
</dbReference>
<dbReference type="PROSITE" id="PS50005">
    <property type="entry name" value="TPR"/>
    <property type="match status" value="2"/>
</dbReference>
<feature type="compositionally biased region" description="Polar residues" evidence="2">
    <location>
        <begin position="103"/>
        <end position="117"/>
    </location>
</feature>
<dbReference type="PANTHER" id="PTHR23082">
    <property type="entry name" value="TRANSCRIPTION INITIATION FACTOR IIIC TFIIIC , POLYPEPTIDE 3-RELATED"/>
    <property type="match status" value="1"/>
</dbReference>
<gene>
    <name evidence="4" type="ORF">UBRO2_02820</name>
    <name evidence="3" type="ORF">UBRO_00513</name>
</gene>
<evidence type="ECO:0000256" key="2">
    <source>
        <dbReference type="SAM" id="MobiDB-lite"/>
    </source>
</evidence>
<dbReference type="SMART" id="SM00028">
    <property type="entry name" value="TPR"/>
    <property type="match status" value="8"/>
</dbReference>
<accession>A0A1K0H6Q3</accession>
<dbReference type="EMBL" id="ULHB01000047">
    <property type="protein sequence ID" value="SYW79136.1"/>
    <property type="molecule type" value="Genomic_DNA"/>
</dbReference>
<reference evidence="4" key="3">
    <citation type="submission" date="2018-08" db="EMBL/GenBank/DDBJ databases">
        <authorList>
            <person name="Guldener U."/>
        </authorList>
    </citation>
    <scope>NUCLEOTIDE SEQUENCE</scope>
    <source>
        <strain evidence="4">UB2</strain>
    </source>
</reference>
<feature type="compositionally biased region" description="Polar residues" evidence="2">
    <location>
        <begin position="824"/>
        <end position="845"/>
    </location>
</feature>
<feature type="region of interest" description="Disordered" evidence="2">
    <location>
        <begin position="1"/>
        <end position="22"/>
    </location>
</feature>
<feature type="compositionally biased region" description="Basic residues" evidence="2">
    <location>
        <begin position="86"/>
        <end position="102"/>
    </location>
</feature>
<feature type="region of interest" description="Disordered" evidence="2">
    <location>
        <begin position="876"/>
        <end position="901"/>
    </location>
</feature>
<feature type="region of interest" description="Disordered" evidence="2">
    <location>
        <begin position="811"/>
        <end position="852"/>
    </location>
</feature>
<evidence type="ECO:0000313" key="6">
    <source>
        <dbReference type="Proteomes" id="UP000658997"/>
    </source>
</evidence>
<sequence>MDAEASPSRTPARRSTRKAVTSKTDTFDWNRLAGFDMNGEDEDAEFGALAFGAQDDYDRDGSDASNPDWQKDDDSDADQYTLIKALSKKLPPKTAQLKRTRGSKASASTSRRNIRSTASDDSGIDDDNGDEDDEDEIDLEVLDPALSQNDGPSRQRKRQQQQQGEAQDADFEPESFQRLVSSLQDTSREAGALRQRWDTSIEAENAEFENELRAAAGFKQKRRVRRRAHEQPLSSEVQALLADVNLAYVENRLRDAIPKLEEVIRIEPNVMAAWNTLGLIYEELGEEEKSIQCRIIGAHLQPRATQEWKSLAYRSIKQNLYRQAIYCFQQAIKIDKTDIDSIWDRALLLRDLGDYKAAINGMLDILKLQPYDASVVRELVPMLVSTRDYDRGIEVLERWRKSSMGRYPNPTTDGLLDPALEAVTGQSTQPEKQMSAAMAAPAANNFQISELVTLADLLLLLRKPMETVTVLRQTARWIDGRASEEFWDLVNDDREFDGDIDSQIRKERDHEGYGRQVETAEPHMLDPEVRLRLGKARMMLGDVAEAKHHFDILTESDPADTPQIFAEVGDCYYEHKLWAEALDVLTDLASTEYATDDVSLYAKLAACNHALGELEEAARLYEPVVEVSPDTLEWQMRLAEVYEGLGEKEKSLEVLRQVMQILQTQRAAEAQAEAGRGPHIAAGGATNNDGQLSFFDEMGKANAPKAAPAARRARMNYNRQQRLKLELQREQETQLSWRRLELLDLHVFIEGFWRYDIPVTKEGEDALGDFYASAETLEQREKRYRQTAQWLEEAGGLIDAFRLNPRLTGLHLKKKRPGGHRTSAAKQQRAESSSFTGNTLASMLSQRGGGSNAISTQARNLLHRLQDQFVEDGATSDLADGSEAGDADSAKPRVEPGPKQLDMNKFRGLPIEHWITLFSKYSFLLVKSGESMAVVNSLFQSLHTSAVVWGIFERMIVVQLSWLSCALYARDWPTVWSSVRWLAQEMQFHNLPLMLGASIANGTGFHSLGRLISNNDLKFYQRRMRQGEAIARGAPCKFSTHSKRWQVPAHISNALRSMKNGEPFNFNGSDGADNKPRRDLAEEARRRAAEEAEGDEDAPSGLGSDFEGASESDHDQAAREDSPLASVARDRRSASATVISDIKDDRPDEALAIRLARPTKPSPPAEMFYGYMLLYSGGFQSSAAFFARAYAIQATDPVLCLATSVAFFSRSTNRQTDNRHHMILTAMTFFQSYLKYRTSGEEEKRERHWAEMEYNRGRAMHHIGLVHLAEKHYRAVLEAEYDDSKGGWGMKREAAWNLALIYTTAGSPHLAQSLYDRYLRV</sequence>
<dbReference type="Proteomes" id="UP000658997">
    <property type="component" value="Unassembled WGS sequence"/>
</dbReference>
<feature type="repeat" description="TPR" evidence="1">
    <location>
        <begin position="598"/>
        <end position="631"/>
    </location>
</feature>
<dbReference type="InterPro" id="IPR019734">
    <property type="entry name" value="TPR_rpt"/>
</dbReference>
<evidence type="ECO:0000313" key="4">
    <source>
        <dbReference type="EMBL" id="SYW79136.1"/>
    </source>
</evidence>
<keyword evidence="1" id="KW-0802">TPR repeat</keyword>
<feature type="compositionally biased region" description="Acidic residues" evidence="2">
    <location>
        <begin position="122"/>
        <end position="141"/>
    </location>
</feature>
<dbReference type="GO" id="GO:0006383">
    <property type="term" value="P:transcription by RNA polymerase III"/>
    <property type="evidence" value="ECO:0007669"/>
    <property type="project" value="InterPro"/>
</dbReference>
<feature type="compositionally biased region" description="Low complexity" evidence="2">
    <location>
        <begin position="1"/>
        <end position="10"/>
    </location>
</feature>
<reference evidence="5" key="1">
    <citation type="submission" date="2016-04" db="EMBL/GenBank/DDBJ databases">
        <authorList>
            <person name="Guldener U."/>
            <person name="Guldener U."/>
        </authorList>
    </citation>
    <scope>NUCLEOTIDE SEQUENCE [LARGE SCALE GENOMIC DNA]</scope>
    <source>
        <strain evidence="5">UB2112</strain>
    </source>
</reference>
<dbReference type="InterPro" id="IPR011990">
    <property type="entry name" value="TPR-like_helical_dom_sf"/>
</dbReference>
<feature type="region of interest" description="Disordered" evidence="2">
    <location>
        <begin position="45"/>
        <end position="174"/>
    </location>
</feature>
<dbReference type="GO" id="GO:0000127">
    <property type="term" value="C:transcription factor TFIIIC complex"/>
    <property type="evidence" value="ECO:0007669"/>
    <property type="project" value="TreeGrafter"/>
</dbReference>
<feature type="compositionally biased region" description="Basic and acidic residues" evidence="2">
    <location>
        <begin position="1072"/>
        <end position="1090"/>
    </location>
</feature>
<dbReference type="EMBL" id="LT558118">
    <property type="protein sequence ID" value="SAM70312.1"/>
    <property type="molecule type" value="Genomic_DNA"/>
</dbReference>
<dbReference type="OrthoDB" id="9991317at2759"/>
<keyword evidence="6" id="KW-1185">Reference proteome</keyword>
<evidence type="ECO:0000313" key="5">
    <source>
        <dbReference type="Proteomes" id="UP000179920"/>
    </source>
</evidence>
<dbReference type="InterPro" id="IPR039340">
    <property type="entry name" value="Tfc4/TFIIIC-102/Sfc4"/>
</dbReference>
<feature type="region of interest" description="Disordered" evidence="2">
    <location>
        <begin position="1058"/>
        <end position="1141"/>
    </location>
</feature>
<dbReference type="Proteomes" id="UP000179920">
    <property type="component" value="Chromosome II"/>
</dbReference>
<name>A0A1K0H6Q3_9BASI</name>
<evidence type="ECO:0000313" key="3">
    <source>
        <dbReference type="EMBL" id="SAM70312.1"/>
    </source>
</evidence>
<reference evidence="3" key="2">
    <citation type="submission" date="2016-04" db="EMBL/GenBank/DDBJ databases">
        <authorList>
            <person name="Evans L.H."/>
            <person name="Alamgir A."/>
            <person name="Owens N."/>
            <person name="Weber N.D."/>
            <person name="Virtaneva K."/>
            <person name="Barbian K."/>
            <person name="Babar A."/>
            <person name="Rosenke K."/>
        </authorList>
    </citation>
    <scope>NUCLEOTIDE SEQUENCE</scope>
    <source>
        <strain evidence="3">UB2112</strain>
    </source>
</reference>
<organism evidence="3 5">
    <name type="scientific">Ustilago bromivora</name>
    <dbReference type="NCBI Taxonomy" id="307758"/>
    <lineage>
        <taxon>Eukaryota</taxon>
        <taxon>Fungi</taxon>
        <taxon>Dikarya</taxon>
        <taxon>Basidiomycota</taxon>
        <taxon>Ustilaginomycotina</taxon>
        <taxon>Ustilaginomycetes</taxon>
        <taxon>Ustilaginales</taxon>
        <taxon>Ustilaginaceae</taxon>
        <taxon>Ustilago</taxon>
    </lineage>
</organism>
<protein>
    <submittedName>
        <fullName evidence="3">Related to transcription factor TFIIIC subunit</fullName>
    </submittedName>
</protein>
<proteinExistence type="predicted"/>
<feature type="compositionally biased region" description="Basic and acidic residues" evidence="2">
    <location>
        <begin position="1111"/>
        <end position="1133"/>
    </location>
</feature>
<evidence type="ECO:0000256" key="1">
    <source>
        <dbReference type="PROSITE-ProRule" id="PRU00339"/>
    </source>
</evidence>
<dbReference type="Pfam" id="PF13432">
    <property type="entry name" value="TPR_16"/>
    <property type="match status" value="2"/>
</dbReference>
<dbReference type="SUPFAM" id="SSF48452">
    <property type="entry name" value="TPR-like"/>
    <property type="match status" value="3"/>
</dbReference>